<name>A0A8S9MUK3_BRACR</name>
<evidence type="ECO:0000313" key="2">
    <source>
        <dbReference type="EMBL" id="KAF2620733.1"/>
    </source>
</evidence>
<feature type="region of interest" description="Disordered" evidence="1">
    <location>
        <begin position="100"/>
        <end position="176"/>
    </location>
</feature>
<organism evidence="2 3">
    <name type="scientific">Brassica cretica</name>
    <name type="common">Mustard</name>
    <dbReference type="NCBI Taxonomy" id="69181"/>
    <lineage>
        <taxon>Eukaryota</taxon>
        <taxon>Viridiplantae</taxon>
        <taxon>Streptophyta</taxon>
        <taxon>Embryophyta</taxon>
        <taxon>Tracheophyta</taxon>
        <taxon>Spermatophyta</taxon>
        <taxon>Magnoliopsida</taxon>
        <taxon>eudicotyledons</taxon>
        <taxon>Gunneridae</taxon>
        <taxon>Pentapetalae</taxon>
        <taxon>rosids</taxon>
        <taxon>malvids</taxon>
        <taxon>Brassicales</taxon>
        <taxon>Brassicaceae</taxon>
        <taxon>Brassiceae</taxon>
        <taxon>Brassica</taxon>
    </lineage>
</organism>
<protein>
    <submittedName>
        <fullName evidence="2">Uncharacterized protein</fullName>
    </submittedName>
</protein>
<reference evidence="2" key="1">
    <citation type="submission" date="2019-12" db="EMBL/GenBank/DDBJ databases">
        <title>Genome sequencing and annotation of Brassica cretica.</title>
        <authorList>
            <person name="Studholme D.J."/>
            <person name="Sarris P.F."/>
        </authorList>
    </citation>
    <scope>NUCLEOTIDE SEQUENCE</scope>
    <source>
        <strain evidence="2">PFS-001/15</strain>
        <tissue evidence="2">Leaf</tissue>
    </source>
</reference>
<feature type="region of interest" description="Disordered" evidence="1">
    <location>
        <begin position="56"/>
        <end position="79"/>
    </location>
</feature>
<sequence length="213" mass="23002">MVPFITSNPKSFNALIFHHKGGNTKPSRKLSIIKEKKSALVLRLIIYGINKRMESNTHENHPIPQPKQGRGPLHMTRSGTKPCTVVVSHRGTTAFIDAATGHRLHRRRHWPPPSSTPPPPLATSSSSSLPTLSISPSSPSPSCLSAPSSSPRILSTPPVRGSDSSSLRATERAGVLNQKINREKSIAALNRRERDGVNAILSPCHMCLARGGS</sequence>
<evidence type="ECO:0000313" key="3">
    <source>
        <dbReference type="Proteomes" id="UP000712281"/>
    </source>
</evidence>
<accession>A0A8S9MUK3</accession>
<evidence type="ECO:0000256" key="1">
    <source>
        <dbReference type="SAM" id="MobiDB-lite"/>
    </source>
</evidence>
<feature type="compositionally biased region" description="Low complexity" evidence="1">
    <location>
        <begin position="122"/>
        <end position="151"/>
    </location>
</feature>
<proteinExistence type="predicted"/>
<gene>
    <name evidence="2" type="ORF">F2Q68_00038613</name>
</gene>
<dbReference type="EMBL" id="QGKW02000007">
    <property type="protein sequence ID" value="KAF2620733.1"/>
    <property type="molecule type" value="Genomic_DNA"/>
</dbReference>
<comment type="caution">
    <text evidence="2">The sequence shown here is derived from an EMBL/GenBank/DDBJ whole genome shotgun (WGS) entry which is preliminary data.</text>
</comment>
<dbReference type="Proteomes" id="UP000712281">
    <property type="component" value="Unassembled WGS sequence"/>
</dbReference>
<feature type="compositionally biased region" description="Pro residues" evidence="1">
    <location>
        <begin position="111"/>
        <end position="121"/>
    </location>
</feature>
<dbReference type="AlphaFoldDB" id="A0A8S9MUK3"/>